<evidence type="ECO:0000259" key="3">
    <source>
        <dbReference type="Pfam" id="PF01979"/>
    </source>
</evidence>
<dbReference type="CDD" id="cd01298">
    <property type="entry name" value="ATZ_TRZ_like"/>
    <property type="match status" value="1"/>
</dbReference>
<proteinExistence type="inferred from homology"/>
<dbReference type="SUPFAM" id="SSF51556">
    <property type="entry name" value="Metallo-dependent hydrolases"/>
    <property type="match status" value="1"/>
</dbReference>
<evidence type="ECO:0000256" key="2">
    <source>
        <dbReference type="ARBA" id="ARBA00022801"/>
    </source>
</evidence>
<dbReference type="RefSeq" id="WP_175105655.1">
    <property type="nucleotide sequence ID" value="NZ_CADIKM010000013.1"/>
</dbReference>
<name>A0A6S7BHC7_9BURK</name>
<dbReference type="InterPro" id="IPR011059">
    <property type="entry name" value="Metal-dep_hydrolase_composite"/>
</dbReference>
<evidence type="ECO:0000313" key="5">
    <source>
        <dbReference type="Proteomes" id="UP000494115"/>
    </source>
</evidence>
<keyword evidence="2 4" id="KW-0378">Hydrolase</keyword>
<dbReference type="PANTHER" id="PTHR43794">
    <property type="entry name" value="AMINOHYDROLASE SSNA-RELATED"/>
    <property type="match status" value="1"/>
</dbReference>
<dbReference type="NCBIfam" id="NF009059">
    <property type="entry name" value="PRK12393.1"/>
    <property type="match status" value="1"/>
</dbReference>
<feature type="domain" description="Amidohydrolase-related" evidence="3">
    <location>
        <begin position="57"/>
        <end position="444"/>
    </location>
</feature>
<dbReference type="InterPro" id="IPR050287">
    <property type="entry name" value="MTA/SAH_deaminase"/>
</dbReference>
<dbReference type="EC" id="3.5.4.11" evidence="4"/>
<gene>
    <name evidence="4" type="ORF">LMG28138_03133</name>
</gene>
<dbReference type="EMBL" id="CADIKM010000013">
    <property type="protein sequence ID" value="CAB3791180.1"/>
    <property type="molecule type" value="Genomic_DNA"/>
</dbReference>
<accession>A0A6S7BHC7</accession>
<dbReference type="GO" id="GO:0050228">
    <property type="term" value="F:pterin deaminase activity"/>
    <property type="evidence" value="ECO:0007669"/>
    <property type="project" value="UniProtKB-EC"/>
</dbReference>
<dbReference type="Proteomes" id="UP000494115">
    <property type="component" value="Unassembled WGS sequence"/>
</dbReference>
<dbReference type="Gene3D" id="3.20.20.140">
    <property type="entry name" value="Metal-dependent hydrolases"/>
    <property type="match status" value="1"/>
</dbReference>
<dbReference type="Gene3D" id="2.30.40.10">
    <property type="entry name" value="Urease, subunit C, domain 1"/>
    <property type="match status" value="2"/>
</dbReference>
<dbReference type="InterPro" id="IPR006680">
    <property type="entry name" value="Amidohydro-rel"/>
</dbReference>
<dbReference type="Pfam" id="PF01979">
    <property type="entry name" value="Amidohydro_1"/>
    <property type="match status" value="1"/>
</dbReference>
<organism evidence="4 5">
    <name type="scientific">Pararobbsia alpina</name>
    <dbReference type="NCBI Taxonomy" id="621374"/>
    <lineage>
        <taxon>Bacteria</taxon>
        <taxon>Pseudomonadati</taxon>
        <taxon>Pseudomonadota</taxon>
        <taxon>Betaproteobacteria</taxon>
        <taxon>Burkholderiales</taxon>
        <taxon>Burkholderiaceae</taxon>
        <taxon>Pararobbsia</taxon>
    </lineage>
</organism>
<sequence>MDNSFLIRNAQALMTGLPGAAARHAGPSLRVVNGRIDAIGTLEALPGEEVIDAQGCVVYPAWVNTHHHLFQSMIKGDPHGINCSLGDWLEATPYRLRPAFDEATFRLAARTGLLELALSGCGTVADHNYLYGPGMTFDPSAVLFEEAARVGVRLVLCRAGATRTTRYENEHASVPAESLEQIFTDIQRLKHLYHEDGDNAMRRVAVATTIPFHALHPHEFRDMARFARSEGLRMHTHLNETIADREFSQDLHGMSPVAFAEKHEWMGPDVWFAHMVKPDADEIATLGASQTGIAHCAQSNGRLGSGIAPIPALARAGARISLGVDGAASNEAADMASETHFCWLVHRAGRGSQTMAGALGGKADGNTDGGADAVTIEDIVHWGTSGGAQVLGLPAVGSLECGKAADIAIYKLDHPRYFGLLDPAIGPVASGGTPNLRALFVNGRKVVENGKHVGIDTEQLRADAIEVAHRMRAFSAN</sequence>
<reference evidence="4 5" key="1">
    <citation type="submission" date="2020-04" db="EMBL/GenBank/DDBJ databases">
        <authorList>
            <person name="De Canck E."/>
        </authorList>
    </citation>
    <scope>NUCLEOTIDE SEQUENCE [LARGE SCALE GENOMIC DNA]</scope>
    <source>
        <strain evidence="4 5">LMG 28138</strain>
    </source>
</reference>
<dbReference type="PANTHER" id="PTHR43794:SF11">
    <property type="entry name" value="AMIDOHYDROLASE-RELATED DOMAIN-CONTAINING PROTEIN"/>
    <property type="match status" value="1"/>
</dbReference>
<keyword evidence="5" id="KW-1185">Reference proteome</keyword>
<protein>
    <submittedName>
        <fullName evidence="4">Isoxanthopterin deaminase</fullName>
        <ecNumber evidence="4">3.5.4.11</ecNumber>
    </submittedName>
</protein>
<comment type="similarity">
    <text evidence="1">Belongs to the metallo-dependent hydrolases superfamily. ATZ/TRZ family.</text>
</comment>
<evidence type="ECO:0000256" key="1">
    <source>
        <dbReference type="ARBA" id="ARBA00006745"/>
    </source>
</evidence>
<dbReference type="InterPro" id="IPR032466">
    <property type="entry name" value="Metal_Hydrolase"/>
</dbReference>
<dbReference type="SUPFAM" id="SSF51338">
    <property type="entry name" value="Composite domain of metallo-dependent hydrolases"/>
    <property type="match status" value="2"/>
</dbReference>
<dbReference type="AlphaFoldDB" id="A0A6S7BHC7"/>
<evidence type="ECO:0000313" key="4">
    <source>
        <dbReference type="EMBL" id="CAB3791180.1"/>
    </source>
</evidence>